<evidence type="ECO:0000313" key="2">
    <source>
        <dbReference type="EMBL" id="GMT07104.1"/>
    </source>
</evidence>
<keyword evidence="1" id="KW-0472">Membrane</keyword>
<feature type="transmembrane region" description="Helical" evidence="1">
    <location>
        <begin position="171"/>
        <end position="192"/>
    </location>
</feature>
<evidence type="ECO:0000256" key="1">
    <source>
        <dbReference type="SAM" id="Phobius"/>
    </source>
</evidence>
<protein>
    <recommendedName>
        <fullName evidence="4">G protein-coupled receptor</fullName>
    </recommendedName>
</protein>
<name>A0AAV5UMH1_9BILA</name>
<keyword evidence="3" id="KW-1185">Reference proteome</keyword>
<accession>A0AAV5UMH1</accession>
<dbReference type="EMBL" id="BTSX01000006">
    <property type="protein sequence ID" value="GMT07104.1"/>
    <property type="molecule type" value="Genomic_DNA"/>
</dbReference>
<proteinExistence type="predicted"/>
<feature type="transmembrane region" description="Helical" evidence="1">
    <location>
        <begin position="21"/>
        <end position="42"/>
    </location>
</feature>
<keyword evidence="1" id="KW-0812">Transmembrane</keyword>
<dbReference type="Proteomes" id="UP001432027">
    <property type="component" value="Unassembled WGS sequence"/>
</dbReference>
<sequence>MENATDFDMNVIFYAIFHKEYQWLAIFRDSGGLLLMTILVYLTKSDPILSGRYKKDITFVKFIIANRIAFVSRDFLQSRISEEAPISVAEYFCPLLLYGMSTISHTTFAYTIYLSMLHFQRARRGRMFTGVWWMAGTALFAVLLFACHAVLGQRRRIHLCCCTPVQMTVNYFSALVDLVIHSIAVLLNLLTFRSVTADQKIIPFALLLFTAISVPPLFCAAIGVHLSPSIGWQRMAMDVHASRGDIFCIAVLVGLAFRDHRFQVLMDAKFKKVIRGEMVEMEEELLDGTEDDSE</sequence>
<organism evidence="2 3">
    <name type="scientific">Pristionchus entomophagus</name>
    <dbReference type="NCBI Taxonomy" id="358040"/>
    <lineage>
        <taxon>Eukaryota</taxon>
        <taxon>Metazoa</taxon>
        <taxon>Ecdysozoa</taxon>
        <taxon>Nematoda</taxon>
        <taxon>Chromadorea</taxon>
        <taxon>Rhabditida</taxon>
        <taxon>Rhabditina</taxon>
        <taxon>Diplogasteromorpha</taxon>
        <taxon>Diplogasteroidea</taxon>
        <taxon>Neodiplogasteridae</taxon>
        <taxon>Pristionchus</taxon>
    </lineage>
</organism>
<dbReference type="AlphaFoldDB" id="A0AAV5UMH1"/>
<evidence type="ECO:0008006" key="4">
    <source>
        <dbReference type="Google" id="ProtNLM"/>
    </source>
</evidence>
<comment type="caution">
    <text evidence="2">The sequence shown here is derived from an EMBL/GenBank/DDBJ whole genome shotgun (WGS) entry which is preliminary data.</text>
</comment>
<gene>
    <name evidence="2" type="ORF">PENTCL1PPCAC_29278</name>
</gene>
<feature type="transmembrane region" description="Helical" evidence="1">
    <location>
        <begin position="95"/>
        <end position="119"/>
    </location>
</feature>
<feature type="transmembrane region" description="Helical" evidence="1">
    <location>
        <begin position="131"/>
        <end position="151"/>
    </location>
</feature>
<keyword evidence="1" id="KW-1133">Transmembrane helix</keyword>
<feature type="transmembrane region" description="Helical" evidence="1">
    <location>
        <begin position="204"/>
        <end position="227"/>
    </location>
</feature>
<evidence type="ECO:0000313" key="3">
    <source>
        <dbReference type="Proteomes" id="UP001432027"/>
    </source>
</evidence>
<feature type="transmembrane region" description="Helical" evidence="1">
    <location>
        <begin position="239"/>
        <end position="257"/>
    </location>
</feature>
<reference evidence="2" key="1">
    <citation type="submission" date="2023-10" db="EMBL/GenBank/DDBJ databases">
        <title>Genome assembly of Pristionchus species.</title>
        <authorList>
            <person name="Yoshida K."/>
            <person name="Sommer R.J."/>
        </authorList>
    </citation>
    <scope>NUCLEOTIDE SEQUENCE</scope>
    <source>
        <strain evidence="2">RS0144</strain>
    </source>
</reference>